<protein>
    <submittedName>
        <fullName evidence="1">Uncharacterized protein</fullName>
    </submittedName>
</protein>
<gene>
    <name evidence="1" type="ORF">AZO1586R_190</name>
</gene>
<evidence type="ECO:0000313" key="1">
    <source>
        <dbReference type="EMBL" id="CAB5495154.1"/>
    </source>
</evidence>
<comment type="caution">
    <text evidence="1">The sequence shown here is derived from an EMBL/GenBank/DDBJ whole genome shotgun (WGS) entry which is preliminary data.</text>
</comment>
<proteinExistence type="predicted"/>
<keyword evidence="2" id="KW-1185">Reference proteome</keyword>
<dbReference type="Proteomes" id="UP000635628">
    <property type="component" value="Unassembled WGS sequence"/>
</dbReference>
<evidence type="ECO:0000313" key="2">
    <source>
        <dbReference type="Proteomes" id="UP000635628"/>
    </source>
</evidence>
<reference evidence="1" key="1">
    <citation type="submission" date="2020-05" db="EMBL/GenBank/DDBJ databases">
        <authorList>
            <person name="Petersen J."/>
            <person name="Sayavedra L."/>
        </authorList>
    </citation>
    <scope>NUCLEOTIDE SEQUENCE</scope>
    <source>
        <strain evidence="1">B azoricus SOX Menez Gwen</strain>
    </source>
</reference>
<sequence length="108" mass="11882">MKNIFFIIAIQFLTLNTVSANEAFEAANKEVVFFDGTILTIPAISSEKQEGAYQEVKFKLLPDGKWELLDYKTRGMVGGITDVNIVLTETFPVQGFLEVSGTHMSGCG</sequence>
<accession>A0ACA8ZRP9</accession>
<feature type="non-terminal residue" evidence="1">
    <location>
        <position position="108"/>
    </location>
</feature>
<organism evidence="1 2">
    <name type="scientific">Bathymodiolus azoricus thioautotrophic gill symbiont</name>
    <dbReference type="NCBI Taxonomy" id="235205"/>
    <lineage>
        <taxon>Bacteria</taxon>
        <taxon>Pseudomonadati</taxon>
        <taxon>Pseudomonadota</taxon>
        <taxon>Gammaproteobacteria</taxon>
        <taxon>sulfur-oxidizing symbionts</taxon>
    </lineage>
</organism>
<dbReference type="EMBL" id="CAESAP020000049">
    <property type="protein sequence ID" value="CAB5495154.1"/>
    <property type="molecule type" value="Genomic_DNA"/>
</dbReference>
<name>A0ACA8ZRP9_9GAMM</name>